<evidence type="ECO:0000259" key="1">
    <source>
        <dbReference type="PROSITE" id="PS50914"/>
    </source>
</evidence>
<accession>A0A4Z1QPV1</accession>
<dbReference type="Proteomes" id="UP000319481">
    <property type="component" value="Unassembled WGS sequence"/>
</dbReference>
<proteinExistence type="predicted"/>
<dbReference type="KEGG" id="asal:CFBP5507_15175"/>
<reference evidence="3 5" key="1">
    <citation type="journal article" date="2019" name="Appl. Microbiol. Biotechnol.">
        <title>Differential efficiency of wild type rhizogenic strains for rol gene transformation of plants.</title>
        <authorList>
            <person name="Desmet S."/>
            <person name="De Keyser E."/>
            <person name="Van Vaerenbergh J."/>
            <person name="Baeyen S."/>
            <person name="Van Huylenbroeck J."/>
            <person name="Geelen D."/>
            <person name="Dhooghe E."/>
        </authorList>
    </citation>
    <scope>NUCLEOTIDE SEQUENCE [LARGE SCALE GENOMIC DNA]</scope>
    <source>
        <strain evidence="3 5">GBBC3283</strain>
    </source>
</reference>
<name>A0A4Z1QPV1_9HYPH</name>
<dbReference type="Proteomes" id="UP000298735">
    <property type="component" value="Chromosome Linear"/>
</dbReference>
<dbReference type="InterPro" id="IPR007055">
    <property type="entry name" value="BON_dom"/>
</dbReference>
<evidence type="ECO:0000313" key="2">
    <source>
        <dbReference type="EMBL" id="MCZ7940397.1"/>
    </source>
</evidence>
<evidence type="ECO:0000313" key="4">
    <source>
        <dbReference type="EMBL" id="UYZ09062.1"/>
    </source>
</evidence>
<dbReference type="Proteomes" id="UP001151018">
    <property type="component" value="Unassembled WGS sequence"/>
</dbReference>
<evidence type="ECO:0000313" key="5">
    <source>
        <dbReference type="Proteomes" id="UP000319481"/>
    </source>
</evidence>
<feature type="domain" description="BON" evidence="1">
    <location>
        <begin position="24"/>
        <end position="93"/>
    </location>
</feature>
<dbReference type="OrthoDB" id="8366370at2"/>
<reference evidence="3" key="2">
    <citation type="submission" date="2019-02" db="EMBL/GenBank/DDBJ databases">
        <authorList>
            <person name="Baeyen S."/>
        </authorList>
    </citation>
    <scope>NUCLEOTIDE SEQUENCE</scope>
    <source>
        <strain evidence="3">GBBC3283</strain>
    </source>
</reference>
<sequence>MFKVGGFTMMLACELTPATNCLPQDVSLCAALQAVLAYADGQEDSSISVTSVEGRIVLSGEVETLSAFERAVIIAECFASRPIIADLAIRQRPHTYLDASAPRIQLVKNNRSDKQ</sequence>
<reference evidence="4" key="3">
    <citation type="submission" date="2022-10" db="EMBL/GenBank/DDBJ databases">
        <title>Complete genome sequence of Agrobacterium salinitolerans CFBP5507.</title>
        <authorList>
            <person name="Tchabashvili S."/>
            <person name="Yen H.-C."/>
            <person name="Haryono M."/>
            <person name="Lin Y.-C."/>
            <person name="Lai E.-M."/>
            <person name="Kuo C.-H."/>
        </authorList>
    </citation>
    <scope>NUCLEOTIDE SEQUENCE</scope>
    <source>
        <strain evidence="4">CFBP5507</strain>
    </source>
</reference>
<dbReference type="Pfam" id="PF04972">
    <property type="entry name" value="BON"/>
    <property type="match status" value="1"/>
</dbReference>
<evidence type="ECO:0000313" key="6">
    <source>
        <dbReference type="Proteomes" id="UP001151018"/>
    </source>
</evidence>
<dbReference type="AlphaFoldDB" id="A0A4Z1QPV1"/>
<dbReference type="EMBL" id="CP109969">
    <property type="protein sequence ID" value="UYZ09062.1"/>
    <property type="molecule type" value="Genomic_DNA"/>
</dbReference>
<organism evidence="2 6">
    <name type="scientific">Agrobacterium salinitolerans</name>
    <dbReference type="NCBI Taxonomy" id="1183413"/>
    <lineage>
        <taxon>Bacteria</taxon>
        <taxon>Pseudomonadati</taxon>
        <taxon>Pseudomonadota</taxon>
        <taxon>Alphaproteobacteria</taxon>
        <taxon>Hyphomicrobiales</taxon>
        <taxon>Rhizobiaceae</taxon>
        <taxon>Rhizobium/Agrobacterium group</taxon>
        <taxon>Agrobacterium</taxon>
    </lineage>
</organism>
<protein>
    <submittedName>
        <fullName evidence="2">BON domain-containing protein</fullName>
    </submittedName>
</protein>
<gene>
    <name evidence="4" type="ORF">CFBP5507_15175</name>
    <name evidence="3" type="ORF">EXN23_24135</name>
    <name evidence="2" type="ORF">O9X88_22935</name>
</gene>
<dbReference type="EMBL" id="SGNZ01000019">
    <property type="protein sequence ID" value="TRA83765.1"/>
    <property type="molecule type" value="Genomic_DNA"/>
</dbReference>
<evidence type="ECO:0000313" key="3">
    <source>
        <dbReference type="EMBL" id="TRA83765.1"/>
    </source>
</evidence>
<reference evidence="2" key="4">
    <citation type="submission" date="2022-12" db="EMBL/GenBank/DDBJ databases">
        <title>Draft genome sequences of 22 rhizogenic Agrobacterium biovar 1 strains, the causative agent of hairy root disease.</title>
        <authorList>
            <person name="Kim N."/>
            <person name="Vargas P."/>
            <person name="Rediers H."/>
        </authorList>
    </citation>
    <scope>NUCLEOTIDE SEQUENCE</scope>
    <source>
        <strain evidence="2">ST15.13.006</strain>
    </source>
</reference>
<dbReference type="GeneID" id="79863339"/>
<dbReference type="RefSeq" id="WP_077984901.1">
    <property type="nucleotide sequence ID" value="NZ_CP074392.1"/>
</dbReference>
<keyword evidence="5" id="KW-1185">Reference proteome</keyword>
<dbReference type="EMBL" id="JAPZLR010000023">
    <property type="protein sequence ID" value="MCZ7940397.1"/>
    <property type="molecule type" value="Genomic_DNA"/>
</dbReference>
<dbReference type="PROSITE" id="PS50914">
    <property type="entry name" value="BON"/>
    <property type="match status" value="1"/>
</dbReference>